<dbReference type="AlphaFoldDB" id="A0A498IRM1"/>
<proteinExistence type="predicted"/>
<keyword evidence="1" id="KW-1133">Transmembrane helix</keyword>
<organism evidence="2 3">
    <name type="scientific">Malus domestica</name>
    <name type="common">Apple</name>
    <name type="synonym">Pyrus malus</name>
    <dbReference type="NCBI Taxonomy" id="3750"/>
    <lineage>
        <taxon>Eukaryota</taxon>
        <taxon>Viridiplantae</taxon>
        <taxon>Streptophyta</taxon>
        <taxon>Embryophyta</taxon>
        <taxon>Tracheophyta</taxon>
        <taxon>Spermatophyta</taxon>
        <taxon>Magnoliopsida</taxon>
        <taxon>eudicotyledons</taxon>
        <taxon>Gunneridae</taxon>
        <taxon>Pentapetalae</taxon>
        <taxon>rosids</taxon>
        <taxon>fabids</taxon>
        <taxon>Rosales</taxon>
        <taxon>Rosaceae</taxon>
        <taxon>Amygdaloideae</taxon>
        <taxon>Maleae</taxon>
        <taxon>Malus</taxon>
    </lineage>
</organism>
<evidence type="ECO:0000313" key="3">
    <source>
        <dbReference type="Proteomes" id="UP000290289"/>
    </source>
</evidence>
<feature type="transmembrane region" description="Helical" evidence="1">
    <location>
        <begin position="124"/>
        <end position="143"/>
    </location>
</feature>
<reference evidence="2 3" key="1">
    <citation type="submission" date="2018-10" db="EMBL/GenBank/DDBJ databases">
        <title>A high-quality apple genome assembly.</title>
        <authorList>
            <person name="Hu J."/>
        </authorList>
    </citation>
    <scope>NUCLEOTIDE SEQUENCE [LARGE SCALE GENOMIC DNA]</scope>
    <source>
        <strain evidence="3">cv. HFTH1</strain>
        <tissue evidence="2">Young leaf</tissue>
    </source>
</reference>
<accession>A0A498IRM1</accession>
<name>A0A498IRM1_MALDO</name>
<sequence>MPETAASITFDTSDDNLPESFSAIKMRRQCWMDRIEFRMCRGWNEDSMCAIAFEFTSSESFADGNAPGFLFSYGLTVCLTPWPFFWLTDLPGRIGELTMSRVGHRVVFFLGFILVRFLSYSRSLFSVALGLFFLLFFHCLLPFRTLLCFGHLSPAFLASQLLPSFDNSVILDRLEATHLKKKTDHVDDESCEVQNAIDYLILIIAYPYKSPSKAFANKTYDPNVEKISVLTIINSYYSKLSSKRIRSVLTTTSAVSQSLSPFKQTGCNFKNVLLNCLSRKS</sequence>
<evidence type="ECO:0000256" key="1">
    <source>
        <dbReference type="SAM" id="Phobius"/>
    </source>
</evidence>
<keyword evidence="1" id="KW-0472">Membrane</keyword>
<dbReference type="Proteomes" id="UP000290289">
    <property type="component" value="Chromosome 10"/>
</dbReference>
<evidence type="ECO:0000313" key="2">
    <source>
        <dbReference type="EMBL" id="RXH85910.1"/>
    </source>
</evidence>
<protein>
    <submittedName>
        <fullName evidence="2">Uncharacterized protein</fullName>
    </submittedName>
</protein>
<dbReference type="EMBL" id="RDQH01000336">
    <property type="protein sequence ID" value="RXH85910.1"/>
    <property type="molecule type" value="Genomic_DNA"/>
</dbReference>
<feature type="transmembrane region" description="Helical" evidence="1">
    <location>
        <begin position="102"/>
        <end position="118"/>
    </location>
</feature>
<keyword evidence="1" id="KW-0812">Transmembrane</keyword>
<comment type="caution">
    <text evidence="2">The sequence shown here is derived from an EMBL/GenBank/DDBJ whole genome shotgun (WGS) entry which is preliminary data.</text>
</comment>
<keyword evidence="3" id="KW-1185">Reference proteome</keyword>
<feature type="transmembrane region" description="Helical" evidence="1">
    <location>
        <begin position="70"/>
        <end position="90"/>
    </location>
</feature>
<gene>
    <name evidence="2" type="ORF">DVH24_016963</name>
</gene>